<name>A0AAW0XMW7_CHEQU</name>
<dbReference type="GO" id="GO:0003723">
    <property type="term" value="F:RNA binding"/>
    <property type="evidence" value="ECO:0007669"/>
    <property type="project" value="UniProtKB-KW"/>
</dbReference>
<dbReference type="Pfam" id="PF13865">
    <property type="entry name" value="FoP_duplication"/>
    <property type="match status" value="1"/>
</dbReference>
<dbReference type="SMART" id="SM01218">
    <property type="entry name" value="FoP_duplication"/>
    <property type="match status" value="1"/>
</dbReference>
<keyword evidence="1" id="KW-0694">RNA-binding</keyword>
<feature type="region of interest" description="Disordered" evidence="2">
    <location>
        <begin position="26"/>
        <end position="58"/>
    </location>
</feature>
<protein>
    <recommendedName>
        <fullName evidence="3">Chromatin target of PRMT1 protein C-terminal domain-containing protein</fullName>
    </recommendedName>
</protein>
<dbReference type="PANTHER" id="PTHR48426:SF1">
    <property type="entry name" value="CHROMATIN TARGET OF PRMT1 PROTEIN"/>
    <property type="match status" value="1"/>
</dbReference>
<dbReference type="Proteomes" id="UP001445076">
    <property type="component" value="Unassembled WGS sequence"/>
</dbReference>
<dbReference type="InterPro" id="IPR052656">
    <property type="entry name" value="CTOP_PRMT1"/>
</dbReference>
<evidence type="ECO:0000256" key="1">
    <source>
        <dbReference type="ARBA" id="ARBA00022884"/>
    </source>
</evidence>
<evidence type="ECO:0000313" key="5">
    <source>
        <dbReference type="Proteomes" id="UP001445076"/>
    </source>
</evidence>
<dbReference type="PANTHER" id="PTHR48426">
    <property type="entry name" value="CHROMATIN TARGET OF PRMT1 PROTEIN"/>
    <property type="match status" value="1"/>
</dbReference>
<proteinExistence type="predicted"/>
<sequence>MSVGKIILKSTTRMSLNDRFTVLRQEKPTGQGQAALGLEDRRQQTQASRRNQRLAAQMERRPAVVAALKLKKKSVEQRLNGPRPLSVKQRLAVKGRLSVPDEAGMGSLITRGRGGLRGLRGSNFRGATFRGAVSRGGRGGAIGLRGRGAITGGRGTITGGRGALTGGRGIGRGGRGGRFLRGRGGRGMFQGRGGTRGGVRGRGFAAGQGRGINRGRGRGGRINRGGRGSRGARGGITAIPGENWTREQLDQQLDEYMSKTKTALDSELDQYMKDTQV</sequence>
<organism evidence="4 5">
    <name type="scientific">Cherax quadricarinatus</name>
    <name type="common">Australian red claw crayfish</name>
    <dbReference type="NCBI Taxonomy" id="27406"/>
    <lineage>
        <taxon>Eukaryota</taxon>
        <taxon>Metazoa</taxon>
        <taxon>Ecdysozoa</taxon>
        <taxon>Arthropoda</taxon>
        <taxon>Crustacea</taxon>
        <taxon>Multicrustacea</taxon>
        <taxon>Malacostraca</taxon>
        <taxon>Eumalacostraca</taxon>
        <taxon>Eucarida</taxon>
        <taxon>Decapoda</taxon>
        <taxon>Pleocyemata</taxon>
        <taxon>Astacidea</taxon>
        <taxon>Parastacoidea</taxon>
        <taxon>Parastacidae</taxon>
        <taxon>Cherax</taxon>
    </lineage>
</organism>
<feature type="compositionally biased region" description="Gly residues" evidence="2">
    <location>
        <begin position="222"/>
        <end position="234"/>
    </location>
</feature>
<comment type="caution">
    <text evidence="4">The sequence shown here is derived from an EMBL/GenBank/DDBJ whole genome shotgun (WGS) entry which is preliminary data.</text>
</comment>
<accession>A0AAW0XMW7</accession>
<feature type="region of interest" description="Disordered" evidence="2">
    <location>
        <begin position="153"/>
        <end position="237"/>
    </location>
</feature>
<dbReference type="EMBL" id="JARKIK010000031">
    <property type="protein sequence ID" value="KAK8741049.1"/>
    <property type="molecule type" value="Genomic_DNA"/>
</dbReference>
<dbReference type="InterPro" id="IPR025715">
    <property type="entry name" value="FoP_C"/>
</dbReference>
<evidence type="ECO:0000313" key="4">
    <source>
        <dbReference type="EMBL" id="KAK8741049.1"/>
    </source>
</evidence>
<evidence type="ECO:0000259" key="3">
    <source>
        <dbReference type="SMART" id="SM01218"/>
    </source>
</evidence>
<reference evidence="4 5" key="1">
    <citation type="journal article" date="2024" name="BMC Genomics">
        <title>Genome assembly of redclaw crayfish (Cherax quadricarinatus) provides insights into its immune adaptation and hypoxia tolerance.</title>
        <authorList>
            <person name="Liu Z."/>
            <person name="Zheng J."/>
            <person name="Li H."/>
            <person name="Fang K."/>
            <person name="Wang S."/>
            <person name="He J."/>
            <person name="Zhou D."/>
            <person name="Weng S."/>
            <person name="Chi M."/>
            <person name="Gu Z."/>
            <person name="He J."/>
            <person name="Li F."/>
            <person name="Wang M."/>
        </authorList>
    </citation>
    <scope>NUCLEOTIDE SEQUENCE [LARGE SCALE GENOMIC DNA]</scope>
    <source>
        <strain evidence="4">ZL_2023a</strain>
    </source>
</reference>
<feature type="compositionally biased region" description="Gly residues" evidence="2">
    <location>
        <begin position="185"/>
        <end position="212"/>
    </location>
</feature>
<feature type="compositionally biased region" description="Gly residues" evidence="2">
    <location>
        <begin position="153"/>
        <end position="177"/>
    </location>
</feature>
<feature type="domain" description="Chromatin target of PRMT1 protein C-terminal" evidence="3">
    <location>
        <begin position="184"/>
        <end position="276"/>
    </location>
</feature>
<keyword evidence="5" id="KW-1185">Reference proteome</keyword>
<gene>
    <name evidence="4" type="ORF">OTU49_002467</name>
</gene>
<dbReference type="AlphaFoldDB" id="A0AAW0XMW7"/>
<evidence type="ECO:0000256" key="2">
    <source>
        <dbReference type="SAM" id="MobiDB-lite"/>
    </source>
</evidence>